<dbReference type="PANTHER" id="PTHR35567">
    <property type="entry name" value="MALATE DEHYDROGENASE (AFU_ORTHOLOGUE AFUA_2G13800)"/>
    <property type="match status" value="1"/>
</dbReference>
<dbReference type="Proteomes" id="UP001610432">
    <property type="component" value="Unassembled WGS sequence"/>
</dbReference>
<dbReference type="EMBL" id="JBFXLQ010000005">
    <property type="protein sequence ID" value="KAL2870627.1"/>
    <property type="molecule type" value="Genomic_DNA"/>
</dbReference>
<feature type="signal peptide" evidence="1">
    <location>
        <begin position="1"/>
        <end position="23"/>
    </location>
</feature>
<organism evidence="2 3">
    <name type="scientific">Aspergillus lucknowensis</name>
    <dbReference type="NCBI Taxonomy" id="176173"/>
    <lineage>
        <taxon>Eukaryota</taxon>
        <taxon>Fungi</taxon>
        <taxon>Dikarya</taxon>
        <taxon>Ascomycota</taxon>
        <taxon>Pezizomycotina</taxon>
        <taxon>Eurotiomycetes</taxon>
        <taxon>Eurotiomycetidae</taxon>
        <taxon>Eurotiales</taxon>
        <taxon>Aspergillaceae</taxon>
        <taxon>Aspergillus</taxon>
        <taxon>Aspergillus subgen. Nidulantes</taxon>
    </lineage>
</organism>
<sequence length="257" mass="27459">MIWTMPLLPILISLLSITSTADARNHFPSSPGSFYTSILTNLLQSLRLTHCALSDTTSLPQSTLPTPSEGLSLKFITLGRGTQNYTCATNANTSAPEAAGATATLFDISCLAALDAGANTDEFHSSDQSLLHAVPDMLKPIPLGSTDFLATLVNRFTGQNLAIGKHYFTNEGVPFFDLRGFSPDDWIAAKKDSEADAPAKPGYGITGDAAWLKLKGVEGGIREVYRVHTAGGDPPATCEGMSEVFTVDYSAEYWLYG</sequence>
<dbReference type="InterPro" id="IPR021851">
    <property type="entry name" value="DUF3455"/>
</dbReference>
<keyword evidence="1" id="KW-0732">Signal</keyword>
<dbReference type="Pfam" id="PF11937">
    <property type="entry name" value="DUF3455"/>
    <property type="match status" value="1"/>
</dbReference>
<keyword evidence="3" id="KW-1185">Reference proteome</keyword>
<proteinExistence type="predicted"/>
<evidence type="ECO:0000313" key="3">
    <source>
        <dbReference type="Proteomes" id="UP001610432"/>
    </source>
</evidence>
<gene>
    <name evidence="2" type="ORF">BJX67DRAFT_243944</name>
</gene>
<evidence type="ECO:0000313" key="2">
    <source>
        <dbReference type="EMBL" id="KAL2870627.1"/>
    </source>
</evidence>
<comment type="caution">
    <text evidence="2">The sequence shown here is derived from an EMBL/GenBank/DDBJ whole genome shotgun (WGS) entry which is preliminary data.</text>
</comment>
<evidence type="ECO:0000256" key="1">
    <source>
        <dbReference type="SAM" id="SignalP"/>
    </source>
</evidence>
<name>A0ABR4M2Z9_9EURO</name>
<dbReference type="GeneID" id="98141214"/>
<reference evidence="2 3" key="1">
    <citation type="submission" date="2024-07" db="EMBL/GenBank/DDBJ databases">
        <title>Section-level genome sequencing and comparative genomics of Aspergillus sections Usti and Cavernicolus.</title>
        <authorList>
            <consortium name="Lawrence Berkeley National Laboratory"/>
            <person name="Nybo J.L."/>
            <person name="Vesth T.C."/>
            <person name="Theobald S."/>
            <person name="Frisvad J.C."/>
            <person name="Larsen T.O."/>
            <person name="Kjaerboelling I."/>
            <person name="Rothschild-Mancinelli K."/>
            <person name="Lyhne E.K."/>
            <person name="Kogle M.E."/>
            <person name="Barry K."/>
            <person name="Clum A."/>
            <person name="Na H."/>
            <person name="Ledsgaard L."/>
            <person name="Lin J."/>
            <person name="Lipzen A."/>
            <person name="Kuo A."/>
            <person name="Riley R."/>
            <person name="Mondo S."/>
            <person name="Labutti K."/>
            <person name="Haridas S."/>
            <person name="Pangalinan J."/>
            <person name="Salamov A.A."/>
            <person name="Simmons B.A."/>
            <person name="Magnuson J.K."/>
            <person name="Chen J."/>
            <person name="Drula E."/>
            <person name="Henrissat B."/>
            <person name="Wiebenga A."/>
            <person name="Lubbers R.J."/>
            <person name="Gomes A.C."/>
            <person name="Macurrencykelacurrency M.R."/>
            <person name="Stajich J."/>
            <person name="Grigoriev I.V."/>
            <person name="Mortensen U.H."/>
            <person name="De Vries R.P."/>
            <person name="Baker S.E."/>
            <person name="Andersen M.R."/>
        </authorList>
    </citation>
    <scope>NUCLEOTIDE SEQUENCE [LARGE SCALE GENOMIC DNA]</scope>
    <source>
        <strain evidence="2 3">CBS 449.75</strain>
    </source>
</reference>
<evidence type="ECO:0008006" key="4">
    <source>
        <dbReference type="Google" id="ProtNLM"/>
    </source>
</evidence>
<accession>A0ABR4M2Z9</accession>
<feature type="chain" id="PRO_5047012030" description="Malate dehydrogenase" evidence="1">
    <location>
        <begin position="24"/>
        <end position="257"/>
    </location>
</feature>
<protein>
    <recommendedName>
        <fullName evidence="4">Malate dehydrogenase</fullName>
    </recommendedName>
</protein>
<dbReference type="RefSeq" id="XP_070889606.1">
    <property type="nucleotide sequence ID" value="XM_071026142.1"/>
</dbReference>
<dbReference type="PANTHER" id="PTHR35567:SF11">
    <property type="entry name" value="MALATE DEHYDROGENASE (AFU_ORTHOLOGUE AFUA_2G13800)"/>
    <property type="match status" value="1"/>
</dbReference>